<sequence>MIILQHCKTTSESSAATCYIDDWSSFVPKTNVFWLHYLLDKMCTLVHYKKKTTKVHKAYIKQAQDLFKSILRFTTQNQENDNAVSQLYSYNSPRDDIQCRNFCEIVDSNKALKKWCNKFINRPDVGNYVKEMAIKLLEALNKRFKAIEENKVFPEATVLDPRFKHHGFSDPHNFERKQCRFLSLKVRVKLKRRHFPLSAELVSAEALRSFSFKPWFREGYRYNHFRAVYHQFLLLILGAPPRIPNRVLLTMSGLPSLDSRICGLAERFFSRALASSNQIRAPPPTPPDYIPAIMAGPKDHVTGSTRGAGPEMGLTLWGSAV</sequence>
<dbReference type="InterPro" id="IPR024604">
    <property type="entry name" value="GSG2_C"/>
</dbReference>
<evidence type="ECO:0000313" key="2">
    <source>
        <dbReference type="EMBL" id="CAD7460969.1"/>
    </source>
</evidence>
<evidence type="ECO:0000259" key="1">
    <source>
        <dbReference type="SMART" id="SM01331"/>
    </source>
</evidence>
<name>A0A7R9IM84_9NEOP</name>
<proteinExistence type="predicted"/>
<accession>A0A7R9IM84</accession>
<gene>
    <name evidence="2" type="ORF">TTEB3V08_LOCUS8884</name>
</gene>
<feature type="domain" description="Serine/threonine-protein kinase haspin C-terminal" evidence="1">
    <location>
        <begin position="1"/>
        <end position="89"/>
    </location>
</feature>
<dbReference type="Gene3D" id="1.10.510.10">
    <property type="entry name" value="Transferase(Phosphotransferase) domain 1"/>
    <property type="match status" value="1"/>
</dbReference>
<dbReference type="SMART" id="SM01331">
    <property type="entry name" value="DUF3635"/>
    <property type="match status" value="1"/>
</dbReference>
<dbReference type="AlphaFoldDB" id="A0A7R9IM84"/>
<reference evidence="2" key="1">
    <citation type="submission" date="2020-11" db="EMBL/GenBank/DDBJ databases">
        <authorList>
            <person name="Tran Van P."/>
        </authorList>
    </citation>
    <scope>NUCLEOTIDE SEQUENCE</scope>
</reference>
<dbReference type="EMBL" id="OE004216">
    <property type="protein sequence ID" value="CAD7460969.1"/>
    <property type="molecule type" value="Genomic_DNA"/>
</dbReference>
<protein>
    <recommendedName>
        <fullName evidence="1">Serine/threonine-protein kinase haspin C-terminal domain-containing protein</fullName>
    </recommendedName>
</protein>
<dbReference type="Pfam" id="PF12330">
    <property type="entry name" value="Haspin_kinase"/>
    <property type="match status" value="1"/>
</dbReference>
<organism evidence="2">
    <name type="scientific">Timema tahoe</name>
    <dbReference type="NCBI Taxonomy" id="61484"/>
    <lineage>
        <taxon>Eukaryota</taxon>
        <taxon>Metazoa</taxon>
        <taxon>Ecdysozoa</taxon>
        <taxon>Arthropoda</taxon>
        <taxon>Hexapoda</taxon>
        <taxon>Insecta</taxon>
        <taxon>Pterygota</taxon>
        <taxon>Neoptera</taxon>
        <taxon>Polyneoptera</taxon>
        <taxon>Phasmatodea</taxon>
        <taxon>Timematodea</taxon>
        <taxon>Timematoidea</taxon>
        <taxon>Timematidae</taxon>
        <taxon>Timema</taxon>
    </lineage>
</organism>